<protein>
    <recommendedName>
        <fullName evidence="6">Nucleolar pre-ribosomal-associated protein 1</fullName>
    </recommendedName>
</protein>
<dbReference type="InterPro" id="IPR021714">
    <property type="entry name" value="URB1_N"/>
</dbReference>
<dbReference type="PANTHER" id="PTHR13500:SF0">
    <property type="entry name" value="NUCLEOLAR PRE-RIBOSOMAL-ASSOCIATED PROTEIN 1"/>
    <property type="match status" value="1"/>
</dbReference>
<proteinExistence type="predicted"/>
<feature type="domain" description="URB1 central HEAT repeat" evidence="3">
    <location>
        <begin position="618"/>
        <end position="718"/>
    </location>
</feature>
<dbReference type="GO" id="GO:0000466">
    <property type="term" value="P:maturation of 5.8S rRNA from tricistronic rRNA transcript (SSU-rRNA, 5.8S rRNA, LSU-rRNA)"/>
    <property type="evidence" value="ECO:0007669"/>
    <property type="project" value="TreeGrafter"/>
</dbReference>
<dbReference type="Pfam" id="PF11707">
    <property type="entry name" value="Npa1"/>
    <property type="match status" value="1"/>
</dbReference>
<name>A0AAF0IRF9_9BASI</name>
<dbReference type="GO" id="GO:0005730">
    <property type="term" value="C:nucleolus"/>
    <property type="evidence" value="ECO:0007669"/>
    <property type="project" value="TreeGrafter"/>
</dbReference>
<evidence type="ECO:0008006" key="6">
    <source>
        <dbReference type="Google" id="ProtNLM"/>
    </source>
</evidence>
<evidence type="ECO:0000313" key="4">
    <source>
        <dbReference type="EMBL" id="WFD02540.1"/>
    </source>
</evidence>
<dbReference type="GO" id="GO:0000463">
    <property type="term" value="P:maturation of LSU-rRNA from tricistronic rRNA transcript (SSU-rRNA, 5.8S rRNA, LSU-rRNA)"/>
    <property type="evidence" value="ECO:0007669"/>
    <property type="project" value="TreeGrafter"/>
</dbReference>
<dbReference type="Pfam" id="PF16201">
    <property type="entry name" value="NopRA1"/>
    <property type="match status" value="1"/>
</dbReference>
<accession>A0AAF0IRF9</accession>
<organism evidence="4 5">
    <name type="scientific">Malassezia obtusa</name>
    <dbReference type="NCBI Taxonomy" id="76774"/>
    <lineage>
        <taxon>Eukaryota</taxon>
        <taxon>Fungi</taxon>
        <taxon>Dikarya</taxon>
        <taxon>Basidiomycota</taxon>
        <taxon>Ustilaginomycotina</taxon>
        <taxon>Malasseziomycetes</taxon>
        <taxon>Malasseziales</taxon>
        <taxon>Malasseziaceae</taxon>
        <taxon>Malassezia</taxon>
    </lineage>
</organism>
<gene>
    <name evidence="4" type="ORF">MOBT1_001224</name>
</gene>
<evidence type="ECO:0000259" key="3">
    <source>
        <dbReference type="Pfam" id="PF26140"/>
    </source>
</evidence>
<evidence type="ECO:0000313" key="5">
    <source>
        <dbReference type="Proteomes" id="UP001214603"/>
    </source>
</evidence>
<dbReference type="InterPro" id="IPR032436">
    <property type="entry name" value="URB1_C"/>
</dbReference>
<keyword evidence="5" id="KW-1185">Reference proteome</keyword>
<reference evidence="4" key="1">
    <citation type="submission" date="2023-03" db="EMBL/GenBank/DDBJ databases">
        <title>Mating type loci evolution in Malassezia.</title>
        <authorList>
            <person name="Coelho M.A."/>
        </authorList>
    </citation>
    <scope>NUCLEOTIDE SEQUENCE</scope>
    <source>
        <strain evidence="4">CBS 7876</strain>
    </source>
</reference>
<evidence type="ECO:0000259" key="2">
    <source>
        <dbReference type="Pfam" id="PF16201"/>
    </source>
</evidence>
<dbReference type="Pfam" id="PF26140">
    <property type="entry name" value="HEAT_URB1"/>
    <property type="match status" value="1"/>
</dbReference>
<dbReference type="InterPro" id="IPR059018">
    <property type="entry name" value="HEAT_URB1"/>
</dbReference>
<dbReference type="Proteomes" id="UP001214603">
    <property type="component" value="Chromosome 2"/>
</dbReference>
<dbReference type="InterPro" id="IPR039844">
    <property type="entry name" value="URB1"/>
</dbReference>
<feature type="domain" description="URB1 N-terminal" evidence="1">
    <location>
        <begin position="71"/>
        <end position="404"/>
    </location>
</feature>
<feature type="domain" description="URB1 C-terminal" evidence="2">
    <location>
        <begin position="1440"/>
        <end position="1661"/>
    </location>
</feature>
<dbReference type="EMBL" id="CP119935">
    <property type="protein sequence ID" value="WFD02540.1"/>
    <property type="molecule type" value="Genomic_DNA"/>
</dbReference>
<sequence>MARPSLADLHAALASSSADASAAALGRLRAALRVHADDLGEYATAHVAVTDERLLLAREVVEGTPRVLPLVFDAWELSEQRTLPTLRPVPMQVLAQVLELLSAHQPYHALGDEVVAALLAPGAPWLARLQAYVAGAAHARREKREATHDTVAALVALKLLTAMATFARGKHAAAVWERFHWTSELHARLLSMRRRARGGAPAVRLADADLRTQYLLFLGAMLTQAYSAPLKGALLDLGAEGLPLALRGLVADPAEVVQYVLLVLHEEVFKDTHVARGAKAKLFTEPAWAALLRLYTREDDALGARTSVADLVHHFLLSIATHPGFGVCYADRGWYPRADDEGHGGVHNKVLAQLLRQLAPVDDLRQQELALRILRACPELGAAYLAAAPRTLTLEPRADSAWLGSMAFLARVLALPPPLATAPPAPPAPTPPPLATVLANTAPEALLRALARGVRHADALVQYTACLVVARALQRIAAVARAATHAADALEEPPEGAWRTARHALERAWRARLPPPDAVAPLAADAGLRQEAALRVLALYHAALPSAAFDARFDPARLLARAFLAPRTPAPLDLAGVCQLHALSLAARAPEAAYDLAARAPAAWPGLAARSNAHFLLALYAHAHGAVRARAAALLHTQLARTALFAHDASEIRAWLVALPRAGAALPSVLQFLDECVQRALKTPYRYAERARTLAAGARAGAEDAAPSALLVVAVEQASIRLARGLFDTGAGGTEANASAPIAAYLVRVLLVRLADAQPCAPLRALGAELTRAGSTHAATRAVLAAGAALLDAPLLAECDEEEVPWTAAARVLQSTPETYARLDTRAWRMLLVVLLERLDPAAASAAHVHAAFDALDAWAAAHELSPADLGTYVVRRAAVAAWLAHAPHGAAAAFRVRLVDWAAGLAQDRAEYAPVLAPLVDDAAHRLAHDASNAALLHAATRLAPTARDAAPVVRALLAGLPTAREPHAVLACLAAHAAASVRRRAAAPLAAVHDALPALAAHLPAPPAVRVLALALRAALPAGLDAAAPPTCGSLGALRRVQAHTLPCAALVRAPSADADAVLARCVYAHPGAAAAVRAAWRDDTCAALPHTTLALLEMRRAAHAPADAPPDAPPDAPLVAGVLGAVHAAAHAPLAPVWCVAAAALGTHAAARAPLLAALAAHLDAVPHAACTPALVWLVGALHDAPLAARLSAAALRTLVARLGAPHDTPAARSALRAYTALLLRGAPADAALAEPVLDAVAQARALDADALRLARALVRAAPPRAAAAAPRRTRARPTTRCARRSCRSSWRSAHVRPTRSRRRPRARVLYLYTGTLAAADRALLALLHTDAAARGTSLLDTLRAWSADAAPVPSTLARDSLRAALLSLDATSRGARGAPGDARAYDPWLVLNLVGGALLERAGAGTAGGAGAGADGAGSACLTGLEWLAVVRTGALGVVVAALSAHRAALRAFAQALLGKVYADVRAASFRERDLLLLVLERVRDALPPPPPTSITGTYDEVPWLPTMATLFAAHCLRAVAAPQLTLFPTLCRFLLQRPRLDVHDVPLLYNLLHTSSDQLHHERSWLLRFLDDAFAAHARLADARTPPARRRTRADWRVFQRRHVWDLLLSLYDALAPADHAADARDRARLESIFACAARVPYLATTLVTRRGFLHWIAMRTAAGARGTFWVQLLADVAGAHLARAPRLAHLETLDRALDGSLVLTALGAAADALDDIGTDAHTAGTLVHTLLEYAVLRGPGVYAASEARVATRILTALAPRIGGTSPAAADVLLTSVLYAAHLARARDTAAALRRLFAHHLGLAHHARTYAPRLWALSAVAAPPAP</sequence>
<evidence type="ECO:0000259" key="1">
    <source>
        <dbReference type="Pfam" id="PF11707"/>
    </source>
</evidence>
<dbReference type="PANTHER" id="PTHR13500">
    <property type="entry name" value="NUCLEOLAR PRERIBOSOMAL-ASSOCIATED PROTEIN 1"/>
    <property type="match status" value="1"/>
</dbReference>